<gene>
    <name evidence="6" type="ORF">GJ689_05360</name>
</gene>
<evidence type="ECO:0000259" key="5">
    <source>
        <dbReference type="PROSITE" id="PS50977"/>
    </source>
</evidence>
<dbReference type="SUPFAM" id="SSF46689">
    <property type="entry name" value="Homeodomain-like"/>
    <property type="match status" value="1"/>
</dbReference>
<keyword evidence="1" id="KW-0805">Transcription regulation</keyword>
<dbReference type="EMBL" id="WNKV01000003">
    <property type="protein sequence ID" value="MTW15632.1"/>
    <property type="molecule type" value="Genomic_DNA"/>
</dbReference>
<dbReference type="Proteomes" id="UP000438991">
    <property type="component" value="Unassembled WGS sequence"/>
</dbReference>
<dbReference type="GO" id="GO:0003700">
    <property type="term" value="F:DNA-binding transcription factor activity"/>
    <property type="evidence" value="ECO:0007669"/>
    <property type="project" value="TreeGrafter"/>
</dbReference>
<dbReference type="InterPro" id="IPR009057">
    <property type="entry name" value="Homeodomain-like_sf"/>
</dbReference>
<evidence type="ECO:0000313" key="7">
    <source>
        <dbReference type="Proteomes" id="UP000438991"/>
    </source>
</evidence>
<keyword evidence="3" id="KW-0804">Transcription</keyword>
<accession>A0A9X5AQT6</accession>
<dbReference type="GO" id="GO:0000976">
    <property type="term" value="F:transcription cis-regulatory region binding"/>
    <property type="evidence" value="ECO:0007669"/>
    <property type="project" value="TreeGrafter"/>
</dbReference>
<reference evidence="6 7" key="1">
    <citation type="submission" date="2019-11" db="EMBL/GenBank/DDBJ databases">
        <title>Whole-genome sequence of Rhodoplanes serenus DSM 18633, type strain.</title>
        <authorList>
            <person name="Kyndt J.A."/>
            <person name="Meyer T.E."/>
        </authorList>
    </citation>
    <scope>NUCLEOTIDE SEQUENCE [LARGE SCALE GENOMIC DNA]</scope>
    <source>
        <strain evidence="6 7">DSM 18633</strain>
    </source>
</reference>
<evidence type="ECO:0000256" key="3">
    <source>
        <dbReference type="ARBA" id="ARBA00023163"/>
    </source>
</evidence>
<organism evidence="6 7">
    <name type="scientific">Rhodoplanes serenus</name>
    <dbReference type="NCBI Taxonomy" id="200615"/>
    <lineage>
        <taxon>Bacteria</taxon>
        <taxon>Pseudomonadati</taxon>
        <taxon>Pseudomonadota</taxon>
        <taxon>Alphaproteobacteria</taxon>
        <taxon>Hyphomicrobiales</taxon>
        <taxon>Nitrobacteraceae</taxon>
        <taxon>Rhodoplanes</taxon>
    </lineage>
</organism>
<dbReference type="PROSITE" id="PS50977">
    <property type="entry name" value="HTH_TETR_2"/>
    <property type="match status" value="1"/>
</dbReference>
<evidence type="ECO:0000313" key="6">
    <source>
        <dbReference type="EMBL" id="MTW15632.1"/>
    </source>
</evidence>
<evidence type="ECO:0000256" key="4">
    <source>
        <dbReference type="PROSITE-ProRule" id="PRU00335"/>
    </source>
</evidence>
<dbReference type="Pfam" id="PF00440">
    <property type="entry name" value="TetR_N"/>
    <property type="match status" value="1"/>
</dbReference>
<sequence>MWPHNSTPDRSARRAADYCRNPKMARKYELKRRAIRQDATRQKIVSAAVDLHCSVGPMRTSILAIAERAGVERPTVYRHFPTLDALHDASAARFRAANPFPDPGLWSEIADPEARLRRGLSEIYEFFDRLAPALWNILRDIEDTPSLQRIWAEHAADWDRMRETLAVPFNGSGVRRDRLDAALRHAVDFFAWRASRRHGLSNDDIVDLMAGMVRGL</sequence>
<dbReference type="Gene3D" id="1.10.357.10">
    <property type="entry name" value="Tetracycline Repressor, domain 2"/>
    <property type="match status" value="1"/>
</dbReference>
<evidence type="ECO:0000256" key="2">
    <source>
        <dbReference type="ARBA" id="ARBA00023125"/>
    </source>
</evidence>
<protein>
    <submittedName>
        <fullName evidence="6">TetR family transcriptional regulator</fullName>
    </submittedName>
</protein>
<dbReference type="RefSeq" id="WP_155478844.1">
    <property type="nucleotide sequence ID" value="NZ_WNKV01000003.1"/>
</dbReference>
<proteinExistence type="predicted"/>
<dbReference type="InterPro" id="IPR050109">
    <property type="entry name" value="HTH-type_TetR-like_transc_reg"/>
</dbReference>
<feature type="domain" description="HTH tetR-type" evidence="5">
    <location>
        <begin position="38"/>
        <end position="98"/>
    </location>
</feature>
<name>A0A9X5AQT6_9BRAD</name>
<dbReference type="PANTHER" id="PTHR30055:SF234">
    <property type="entry name" value="HTH-TYPE TRANSCRIPTIONAL REGULATOR BETI"/>
    <property type="match status" value="1"/>
</dbReference>
<evidence type="ECO:0000256" key="1">
    <source>
        <dbReference type="ARBA" id="ARBA00023015"/>
    </source>
</evidence>
<keyword evidence="2 4" id="KW-0238">DNA-binding</keyword>
<comment type="caution">
    <text evidence="6">The sequence shown here is derived from an EMBL/GenBank/DDBJ whole genome shotgun (WGS) entry which is preliminary data.</text>
</comment>
<dbReference type="PRINTS" id="PR00455">
    <property type="entry name" value="HTHTETR"/>
</dbReference>
<dbReference type="InterPro" id="IPR001647">
    <property type="entry name" value="HTH_TetR"/>
</dbReference>
<dbReference type="PANTHER" id="PTHR30055">
    <property type="entry name" value="HTH-TYPE TRANSCRIPTIONAL REGULATOR RUTR"/>
    <property type="match status" value="1"/>
</dbReference>
<feature type="DNA-binding region" description="H-T-H motif" evidence="4">
    <location>
        <begin position="61"/>
        <end position="80"/>
    </location>
</feature>
<dbReference type="AlphaFoldDB" id="A0A9X5AQT6"/>